<dbReference type="PANTHER" id="PTHR21198">
    <property type="entry name" value="GLUTAMATE RACEMASE"/>
    <property type="match status" value="1"/>
</dbReference>
<gene>
    <name evidence="3" type="ORF">ALO_17905</name>
</gene>
<dbReference type="AlphaFoldDB" id="F7NN96"/>
<dbReference type="PANTHER" id="PTHR21198:SF7">
    <property type="entry name" value="ASPARTATE-GLUTAMATE RACEMASE FAMILY"/>
    <property type="match status" value="1"/>
</dbReference>
<dbReference type="OrthoDB" id="9803739at2"/>
<evidence type="ECO:0000256" key="1">
    <source>
        <dbReference type="ARBA" id="ARBA00007847"/>
    </source>
</evidence>
<dbReference type="Pfam" id="PF01177">
    <property type="entry name" value="Asp_Glu_race"/>
    <property type="match status" value="1"/>
</dbReference>
<organism evidence="3 4">
    <name type="scientific">Acetonema longum DSM 6540</name>
    <dbReference type="NCBI Taxonomy" id="1009370"/>
    <lineage>
        <taxon>Bacteria</taxon>
        <taxon>Bacillati</taxon>
        <taxon>Bacillota</taxon>
        <taxon>Negativicutes</taxon>
        <taxon>Acetonemataceae</taxon>
        <taxon>Acetonema</taxon>
    </lineage>
</organism>
<keyword evidence="4" id="KW-1185">Reference proteome</keyword>
<dbReference type="Gene3D" id="3.40.50.1860">
    <property type="match status" value="2"/>
</dbReference>
<dbReference type="GO" id="GO:0047661">
    <property type="term" value="F:amino-acid racemase activity"/>
    <property type="evidence" value="ECO:0007669"/>
    <property type="project" value="InterPro"/>
</dbReference>
<dbReference type="InterPro" id="IPR001920">
    <property type="entry name" value="Asp/Glu_race"/>
</dbReference>
<accession>F7NN96</accession>
<dbReference type="Proteomes" id="UP000003240">
    <property type="component" value="Unassembled WGS sequence"/>
</dbReference>
<dbReference type="eggNOG" id="COG1794">
    <property type="taxonomic scope" value="Bacteria"/>
</dbReference>
<sequence>MRKAIGILGGMGAAATCDLFNKIITMTDAKSDQDHIHIFIDCNTNIPDRTKAILGKGEDPVPEIVRSGIRLQSMGANVLVMPCNTAHYFYDRITPFFDVPLLNMLQLTAEAIQKRGIKRIGLLATDGTLQSGVYHAVLAQAGIEAVIPSLSDQASVMDVIYNGIKGANRNIDLGRFYDTIDGLFARGAEILILGCTELPIAFEIYRIDRPAIDPTTVLAAAAIQFVGKPLVARNLAV</sequence>
<evidence type="ECO:0000256" key="2">
    <source>
        <dbReference type="ARBA" id="ARBA00023235"/>
    </source>
</evidence>
<proteinExistence type="inferred from homology"/>
<keyword evidence="2" id="KW-0413">Isomerase</keyword>
<dbReference type="EMBL" id="AFGF01000211">
    <property type="protein sequence ID" value="EGO62481.1"/>
    <property type="molecule type" value="Genomic_DNA"/>
</dbReference>
<reference evidence="3 4" key="1">
    <citation type="journal article" date="2011" name="EMBO J.">
        <title>Structural diversity of bacterial flagellar motors.</title>
        <authorList>
            <person name="Chen S."/>
            <person name="Beeby M."/>
            <person name="Murphy G.E."/>
            <person name="Leadbetter J.R."/>
            <person name="Hendrixson D.R."/>
            <person name="Briegel A."/>
            <person name="Li Z."/>
            <person name="Shi J."/>
            <person name="Tocheva E.I."/>
            <person name="Muller A."/>
            <person name="Dobro M.J."/>
            <person name="Jensen G.J."/>
        </authorList>
    </citation>
    <scope>NUCLEOTIDE SEQUENCE [LARGE SCALE GENOMIC DNA]</scope>
    <source>
        <strain evidence="3 4">DSM 6540</strain>
    </source>
</reference>
<evidence type="ECO:0000313" key="4">
    <source>
        <dbReference type="Proteomes" id="UP000003240"/>
    </source>
</evidence>
<dbReference type="InterPro" id="IPR004380">
    <property type="entry name" value="Asp_race"/>
</dbReference>
<dbReference type="InterPro" id="IPR015942">
    <property type="entry name" value="Asp/Glu/hydantoin_racemase"/>
</dbReference>
<name>F7NN96_9FIRM</name>
<comment type="caution">
    <text evidence="3">The sequence shown here is derived from an EMBL/GenBank/DDBJ whole genome shotgun (WGS) entry which is preliminary data.</text>
</comment>
<protein>
    <submittedName>
        <fullName evidence="3">Aspartate racemase</fullName>
    </submittedName>
</protein>
<dbReference type="SUPFAM" id="SSF53681">
    <property type="entry name" value="Aspartate/glutamate racemase"/>
    <property type="match status" value="2"/>
</dbReference>
<dbReference type="NCBIfam" id="TIGR00035">
    <property type="entry name" value="asp_race"/>
    <property type="match status" value="1"/>
</dbReference>
<comment type="similarity">
    <text evidence="1">Belongs to the aspartate/glutamate racemases family.</text>
</comment>
<evidence type="ECO:0000313" key="3">
    <source>
        <dbReference type="EMBL" id="EGO62481.1"/>
    </source>
</evidence>
<dbReference type="STRING" id="1009370.ALO_17905"/>
<dbReference type="RefSeq" id="WP_004098437.1">
    <property type="nucleotide sequence ID" value="NZ_AFGF01000211.1"/>
</dbReference>